<evidence type="ECO:0000313" key="3">
    <source>
        <dbReference type="EMBL" id="KND26534.1"/>
    </source>
</evidence>
<dbReference type="PANTHER" id="PTHR32305:SF17">
    <property type="entry name" value="TRNA NUCLEASE WAPA"/>
    <property type="match status" value="1"/>
</dbReference>
<dbReference type="InterPro" id="IPR031325">
    <property type="entry name" value="RHS_repeat"/>
</dbReference>
<dbReference type="NCBIfam" id="TIGR03696">
    <property type="entry name" value="Rhs_assc_core"/>
    <property type="match status" value="1"/>
</dbReference>
<dbReference type="Gene3D" id="2.180.10.10">
    <property type="entry name" value="RHS repeat-associated core"/>
    <property type="match status" value="2"/>
</dbReference>
<dbReference type="InterPro" id="IPR056823">
    <property type="entry name" value="TEN-like_YD-shell"/>
</dbReference>
<dbReference type="InterPro" id="IPR006530">
    <property type="entry name" value="YD"/>
</dbReference>
<dbReference type="EMBL" id="JPPY01000209">
    <property type="protein sequence ID" value="KND26534.1"/>
    <property type="molecule type" value="Genomic_DNA"/>
</dbReference>
<dbReference type="Proteomes" id="UP000037151">
    <property type="component" value="Unassembled WGS sequence"/>
</dbReference>
<dbReference type="PATRIC" id="fig|42234.21.peg.7587"/>
<comment type="caution">
    <text evidence="3">The sequence shown here is derived from an EMBL/GenBank/DDBJ whole genome shotgun (WGS) entry which is preliminary data.</text>
</comment>
<dbReference type="InterPro" id="IPR050708">
    <property type="entry name" value="T6SS_VgrG/RHS"/>
</dbReference>
<keyword evidence="1" id="KW-0677">Repeat</keyword>
<name>A0A0L0JM66_9ACTN</name>
<dbReference type="PANTHER" id="PTHR32305">
    <property type="match status" value="1"/>
</dbReference>
<protein>
    <submittedName>
        <fullName evidence="3">Sugar-binding protein</fullName>
    </submittedName>
</protein>
<dbReference type="Pfam" id="PF25023">
    <property type="entry name" value="TEN_YD-shell"/>
    <property type="match status" value="1"/>
</dbReference>
<evidence type="ECO:0000313" key="4">
    <source>
        <dbReference type="Proteomes" id="UP000037151"/>
    </source>
</evidence>
<evidence type="ECO:0000256" key="1">
    <source>
        <dbReference type="ARBA" id="ARBA00022737"/>
    </source>
</evidence>
<reference evidence="4" key="1">
    <citation type="submission" date="2014-07" db="EMBL/GenBank/DDBJ databases">
        <title>Genome sequencing of plant-pathogenic Streptomyces species.</title>
        <authorList>
            <person name="Harrison J."/>
            <person name="Sapp M."/>
            <person name="Thwaites R."/>
            <person name="Studholme D.J."/>
        </authorList>
    </citation>
    <scope>NUCLEOTIDE SEQUENCE [LARGE SCALE GENOMIC DNA]</scope>
    <source>
        <strain evidence="4">NCPPB 4445</strain>
    </source>
</reference>
<dbReference type="NCBIfam" id="TIGR01643">
    <property type="entry name" value="YD_repeat_2x"/>
    <property type="match status" value="3"/>
</dbReference>
<dbReference type="InterPro" id="IPR022385">
    <property type="entry name" value="Rhs_assc_core"/>
</dbReference>
<accession>A0A0L0JM66</accession>
<organism evidence="3 4">
    <name type="scientific">Streptomyces acidiscabies</name>
    <dbReference type="NCBI Taxonomy" id="42234"/>
    <lineage>
        <taxon>Bacteria</taxon>
        <taxon>Bacillati</taxon>
        <taxon>Actinomycetota</taxon>
        <taxon>Actinomycetes</taxon>
        <taxon>Kitasatosporales</taxon>
        <taxon>Streptomycetaceae</taxon>
        <taxon>Streptomyces</taxon>
    </lineage>
</organism>
<dbReference type="Pfam" id="PF05593">
    <property type="entry name" value="RHS_repeat"/>
    <property type="match status" value="1"/>
</dbReference>
<feature type="domain" description="Teneurin-like YD-shell" evidence="2">
    <location>
        <begin position="1451"/>
        <end position="1650"/>
    </location>
</feature>
<proteinExistence type="predicted"/>
<gene>
    <name evidence="3" type="ORF">IQ63_36855</name>
</gene>
<evidence type="ECO:0000259" key="2">
    <source>
        <dbReference type="Pfam" id="PF25023"/>
    </source>
</evidence>
<sequence length="1951" mass="211176">MVELPACAATEAPADCQARPKELASKNDPVARTVTADVTAASTATVFALAAGDSSSKGDYKATSLAPSATWSVANSSGGFSWNYPIRTVPTPGGLVPTVGLSYSSQSADGRTSATNNQGSWIGEGFAYEPGYIERSYKPCSEDGHEGSGEQCWAFENATVMLNGTAGSLVKDDETKKWHFESENGAKVEQLTSADYVTGNRDDDGEHWKITTTDGTEYWFGLNRLFGWSTGKEETASTWTAPVFGDDKGEPCYNATFADAHCEQAWRWNLDYVKDRHGNVISYFYGAETNHYALNGKTTVNGTPYHRGGYLKRVDYGQRHEAVYTTKAPARVVFTTGERCLPDTSFDCAPAKFTTANAARWPDTPVDRSCAVNTKCAASQSTQTFWTTKRLTGITTQMSRSAVAGEYTDVDAWTFNHTFTDNGDDTKTLWLSKIDHEGKVGGSIRMPSLELGGIHLMNRVDSDTDNTDPFRRLRLASVLSETGAQLDINYAPRECTPTTLPKPGESTRRCYPVIWSPPGSIDPKTDWFHKYVVAETVETDRTGGGDDLVTRYDYQGDAGWRHAEPDGITDPKYLTWGQWQGYGKVVVTGGNGQNVSTRVQYTYLQGLDGDKLPSGGTRTEEVKDSTGKAYTGHKEFTGFEIETQAWNRGTGGQVVAKTITEPWKYNTAEQKNSWATTHATLVQPSVTRSYSLQHDNTWTATKSTSTYDTSVPNGRLVQTEDLGDLSDGKDDTCTRLWYADVPGQNVYELPSRSEAVTVDCAATPNRKTQILADERTTYDAKGNAVQTERMTAHDGTTATYQVTGTTEYDAFGRPTLQKGADGVPTTIAYTDVNGLISQTKQTNALGHVTTTDHTPAWGVSAGQTDPNGKRTDLAYDALGRLTSVWLADRAKTSTPSIKYSYTVRRDLTTVVKTEKLQNDNTYGAEYQHYDSLLRPRQLQTQGPNGTSMVGDVFYDGTGKPKKTNATYNYAKAPSDGLITVANGAVGAQTAYEYDGLGRTTAAISLAGGDEQWRTTTAYDGDRTHVDPPVGGVPTTTVTDTHGKVKEIRHYRGAAPEPANPNAAYDSTKYTYTQRGALETVTDDQNNVWRYEYDQLGRKAKTVDPDAGTAEFAYDAMDRLKWTVTNGKKISQSYDKLGRPTFSWDGEADTGKKLTETKYDRAQNLGEAYASYRYLDNGEFFASAVLTRDAMYRPIRTDYSVPASEGALKGTYSFTTAYNPDGTVSSTGVPAAAGLPTEVFVYGYDELQRPKSMQSATSGYVTDTLYTETSQLKGLKLSTGSGRTVQQSFFYEKGTDRLTDSRIDIEGVAGPAKKSQYSYDQAGNIRSISDLAGTSPDVQCFGYDAAQRLADAWTPAATEAGATGAGTVGGIMNGTTPSACSAAPGTNPLGGPAAYWKSYTTDSIGNRTKEVVHDTGLDAAKNITHTYTYGKDAGPHAVTELVENTPTGDRRSTYAYDANGNTTLRVLGGDEQKLEWNSENKLTRTTEADGAETTYLYDANGERVVRRDASSTTVYLPGMELKLPKGGTAAEAIRYYSYAGQTIAVRQNDRTLSFLGSDHQGTSSLSINPATGAVSQRRFDPYGVSRGDAMGPWPGEKGFVGGTLDAQTGLTHIGAREYDPELGRFISVDPIIDYTQPQQMNGYAYADNSPVTRSDPSGMQSEDCMRPNPVCKNGYPHASRKDQAQAVVNKAEEHVAGAQQSVSSSKKRVKQAVKAITKLVMQELGVDAALDCFSSGDLGSCGETFLNVAGSFAGGLAGKIAAKYGLSIKGWSKGSKLIKRIWNLTEDLIGGIRDVAKNSKALGKAKDALAAARKKLADVSSKGSDSPGLARRTSNTGAFSDLQVPMQKRIVNQVAKAAGVGLDGVSVKINRDSDLIGRGLYGHTSPNGTITLYPDAFSSTEDLVRTIGHERMHVMQIGVHGPASSLEQEAAWERAAYASEDQFWNYFNGKLG</sequence>